<comment type="catalytic activity">
    <reaction evidence="10">
        <text>ITP + H2O = IMP + diphosphate + H(+)</text>
        <dbReference type="Rhea" id="RHEA:29399"/>
        <dbReference type="ChEBI" id="CHEBI:15377"/>
        <dbReference type="ChEBI" id="CHEBI:15378"/>
        <dbReference type="ChEBI" id="CHEBI:33019"/>
        <dbReference type="ChEBI" id="CHEBI:58053"/>
        <dbReference type="ChEBI" id="CHEBI:61402"/>
        <dbReference type="EC" id="3.6.1.66"/>
    </reaction>
</comment>
<comment type="catalytic activity">
    <reaction evidence="8 10">
        <text>dITP + H2O = dIMP + diphosphate + H(+)</text>
        <dbReference type="Rhea" id="RHEA:28342"/>
        <dbReference type="ChEBI" id="CHEBI:15377"/>
        <dbReference type="ChEBI" id="CHEBI:15378"/>
        <dbReference type="ChEBI" id="CHEBI:33019"/>
        <dbReference type="ChEBI" id="CHEBI:61194"/>
        <dbReference type="ChEBI" id="CHEBI:61382"/>
        <dbReference type="EC" id="3.6.1.66"/>
    </reaction>
</comment>
<dbReference type="EMBL" id="JAQLKE010000008">
    <property type="protein sequence ID" value="MDB7083470.1"/>
    <property type="molecule type" value="Genomic_DNA"/>
</dbReference>
<dbReference type="SUPFAM" id="SSF52972">
    <property type="entry name" value="ITPase-like"/>
    <property type="match status" value="1"/>
</dbReference>
<evidence type="ECO:0000256" key="2">
    <source>
        <dbReference type="ARBA" id="ARBA00011738"/>
    </source>
</evidence>
<evidence type="ECO:0000256" key="5">
    <source>
        <dbReference type="ARBA" id="ARBA00022801"/>
    </source>
</evidence>
<dbReference type="FunFam" id="3.90.950.10:FF:000001">
    <property type="entry name" value="dITP/XTP pyrophosphatase"/>
    <property type="match status" value="1"/>
</dbReference>
<dbReference type="PANTHER" id="PTHR11067">
    <property type="entry name" value="INOSINE TRIPHOSPHATE PYROPHOSPHATASE/HAM1 PROTEIN"/>
    <property type="match status" value="1"/>
</dbReference>
<dbReference type="GeneID" id="64194890"/>
<evidence type="ECO:0000256" key="4">
    <source>
        <dbReference type="ARBA" id="ARBA00022741"/>
    </source>
</evidence>
<keyword evidence="4 10" id="KW-0547">Nucleotide-binding</keyword>
<dbReference type="RefSeq" id="WP_008791273.1">
    <property type="nucleotide sequence ID" value="NZ_AP031443.1"/>
</dbReference>
<dbReference type="AlphaFoldDB" id="A0A3E3ECL8"/>
<dbReference type="InterPro" id="IPR029001">
    <property type="entry name" value="ITPase-like_fam"/>
</dbReference>
<feature type="active site" description="Proton acceptor" evidence="10">
    <location>
        <position position="71"/>
    </location>
</feature>
<keyword evidence="3 10" id="KW-0479">Metal-binding</keyword>
<dbReference type="Proteomes" id="UP001211987">
    <property type="component" value="Unassembled WGS sequence"/>
</dbReference>
<dbReference type="EMBL" id="QUSL01000013">
    <property type="protein sequence ID" value="RGD85025.1"/>
    <property type="molecule type" value="Genomic_DNA"/>
</dbReference>
<reference evidence="12" key="2">
    <citation type="submission" date="2023-01" db="EMBL/GenBank/DDBJ databases">
        <title>Human gut microbiome strain richness.</title>
        <authorList>
            <person name="Chen-Liaw A."/>
        </authorList>
    </citation>
    <scope>NUCLEOTIDE SEQUENCE</scope>
    <source>
        <strain evidence="12">1001217st2_G6_1001217B_191108</strain>
    </source>
</reference>
<evidence type="ECO:0000256" key="9">
    <source>
        <dbReference type="ARBA" id="ARBA00052017"/>
    </source>
</evidence>
<dbReference type="Gene3D" id="3.90.950.10">
    <property type="match status" value="1"/>
</dbReference>
<feature type="binding site" evidence="10">
    <location>
        <position position="71"/>
    </location>
    <ligand>
        <name>Mg(2+)</name>
        <dbReference type="ChEBI" id="CHEBI:18420"/>
    </ligand>
</feature>
<dbReference type="GO" id="GO:0000166">
    <property type="term" value="F:nucleotide binding"/>
    <property type="evidence" value="ECO:0007669"/>
    <property type="project" value="UniProtKB-KW"/>
</dbReference>
<dbReference type="HAMAP" id="MF_01405">
    <property type="entry name" value="Non_canon_purine_NTPase"/>
    <property type="match status" value="1"/>
</dbReference>
<comment type="similarity">
    <text evidence="1 10 11">Belongs to the HAM1 NTPase family.</text>
</comment>
<accession>A0A3E3ECL8</accession>
<comment type="function">
    <text evidence="10">Pyrophosphatase that catalyzes the hydrolysis of nucleoside triphosphates to their monophosphate derivatives, with a high preference for the non-canonical purine nucleotides XTP (xanthosine triphosphate), dITP (deoxyinosine triphosphate) and ITP. Seems to function as a house-cleaning enzyme that removes non-canonical purine nucleotides from the nucleotide pool, thus preventing their incorporation into DNA/RNA and avoiding chromosomal lesions.</text>
</comment>
<evidence type="ECO:0000256" key="8">
    <source>
        <dbReference type="ARBA" id="ARBA00051875"/>
    </source>
</evidence>
<dbReference type="Pfam" id="PF01725">
    <property type="entry name" value="Ham1p_like"/>
    <property type="match status" value="1"/>
</dbReference>
<dbReference type="GO" id="GO:0009117">
    <property type="term" value="P:nucleotide metabolic process"/>
    <property type="evidence" value="ECO:0007669"/>
    <property type="project" value="UniProtKB-KW"/>
</dbReference>
<dbReference type="GO" id="GO:0036220">
    <property type="term" value="F:ITP diphosphatase activity"/>
    <property type="evidence" value="ECO:0007669"/>
    <property type="project" value="UniProtKB-UniRule"/>
</dbReference>
<reference evidence="13 14" key="1">
    <citation type="submission" date="2018-08" db="EMBL/GenBank/DDBJ databases">
        <title>A genome reference for cultivated species of the human gut microbiota.</title>
        <authorList>
            <person name="Zou Y."/>
            <person name="Xue W."/>
            <person name="Luo G."/>
        </authorList>
    </citation>
    <scope>NUCLEOTIDE SEQUENCE [LARGE SCALE GENOMIC DNA]</scope>
    <source>
        <strain evidence="13 14">OM06-4</strain>
    </source>
</reference>
<dbReference type="Proteomes" id="UP000261032">
    <property type="component" value="Unassembled WGS sequence"/>
</dbReference>
<dbReference type="GO" id="GO:0017111">
    <property type="term" value="F:ribonucleoside triphosphate phosphatase activity"/>
    <property type="evidence" value="ECO:0007669"/>
    <property type="project" value="InterPro"/>
</dbReference>
<evidence type="ECO:0000313" key="13">
    <source>
        <dbReference type="EMBL" id="RGD85025.1"/>
    </source>
</evidence>
<proteinExistence type="inferred from homology"/>
<dbReference type="GO" id="GO:0036222">
    <property type="term" value="F:XTP diphosphatase activity"/>
    <property type="evidence" value="ECO:0007669"/>
    <property type="project" value="UniProtKB-UniRule"/>
</dbReference>
<dbReference type="NCBIfam" id="TIGR00042">
    <property type="entry name" value="RdgB/HAM1 family non-canonical purine NTP pyrophosphatase"/>
    <property type="match status" value="1"/>
</dbReference>
<evidence type="ECO:0000256" key="10">
    <source>
        <dbReference type="HAMAP-Rule" id="MF_01405"/>
    </source>
</evidence>
<name>A0A3E3ECL8_9FIRM</name>
<evidence type="ECO:0000256" key="3">
    <source>
        <dbReference type="ARBA" id="ARBA00022723"/>
    </source>
</evidence>
<feature type="binding site" evidence="10">
    <location>
        <position position="42"/>
    </location>
    <ligand>
        <name>Mg(2+)</name>
        <dbReference type="ChEBI" id="CHEBI:18420"/>
    </ligand>
</feature>
<keyword evidence="5 10" id="KW-0378">Hydrolase</keyword>
<evidence type="ECO:0000256" key="11">
    <source>
        <dbReference type="RuleBase" id="RU003781"/>
    </source>
</evidence>
<dbReference type="GO" id="GO:0046872">
    <property type="term" value="F:metal ion binding"/>
    <property type="evidence" value="ECO:0007669"/>
    <property type="project" value="UniProtKB-KW"/>
</dbReference>
<evidence type="ECO:0000256" key="7">
    <source>
        <dbReference type="ARBA" id="ARBA00023080"/>
    </source>
</evidence>
<evidence type="ECO:0000313" key="12">
    <source>
        <dbReference type="EMBL" id="MDB7083470.1"/>
    </source>
</evidence>
<gene>
    <name evidence="13" type="primary">rdgB</name>
    <name evidence="13" type="ORF">DXB93_09550</name>
    <name evidence="12" type="ORF">PM738_06640</name>
</gene>
<feature type="binding site" evidence="10">
    <location>
        <begin position="8"/>
        <end position="13"/>
    </location>
    <ligand>
        <name>substrate</name>
    </ligand>
</feature>
<evidence type="ECO:0000313" key="14">
    <source>
        <dbReference type="Proteomes" id="UP000261032"/>
    </source>
</evidence>
<comment type="caution">
    <text evidence="13">The sequence shown here is derived from an EMBL/GenBank/DDBJ whole genome shotgun (WGS) entry which is preliminary data.</text>
</comment>
<comment type="subunit">
    <text evidence="2 10">Homodimer.</text>
</comment>
<dbReference type="EC" id="3.6.1.66" evidence="10"/>
<sequence length="195" mass="21886">MKEIIVASTNQGKIKEIKAMLKDIDIEVLSMKDVLEQELEIEETGTTFKENALIKAQTIANIVNKPVLADDSGLEVDALDKQPGIYSARFLGADTSYNIKNQYIIDALKDKERTARFVCAMALVIPGQEPILIEETMEGLINDKIEGANGFGYDPIFYFPPCQMTSAMMSMEEKNKYSHRAKALKKLYTILKEIL</sequence>
<dbReference type="GO" id="GO:0005829">
    <property type="term" value="C:cytosol"/>
    <property type="evidence" value="ECO:0007669"/>
    <property type="project" value="TreeGrafter"/>
</dbReference>
<feature type="binding site" evidence="10">
    <location>
        <begin position="179"/>
        <end position="180"/>
    </location>
    <ligand>
        <name>substrate</name>
    </ligand>
</feature>
<evidence type="ECO:0000256" key="1">
    <source>
        <dbReference type="ARBA" id="ARBA00008023"/>
    </source>
</evidence>
<keyword evidence="7 10" id="KW-0546">Nucleotide metabolism</keyword>
<feature type="binding site" evidence="10">
    <location>
        <position position="174"/>
    </location>
    <ligand>
        <name>substrate</name>
    </ligand>
</feature>
<dbReference type="GO" id="GO:0035870">
    <property type="term" value="F:dITP diphosphatase activity"/>
    <property type="evidence" value="ECO:0007669"/>
    <property type="project" value="UniProtKB-UniRule"/>
</dbReference>
<comment type="catalytic activity">
    <reaction evidence="9 10">
        <text>XTP + H2O = XMP + diphosphate + H(+)</text>
        <dbReference type="Rhea" id="RHEA:28610"/>
        <dbReference type="ChEBI" id="CHEBI:15377"/>
        <dbReference type="ChEBI" id="CHEBI:15378"/>
        <dbReference type="ChEBI" id="CHEBI:33019"/>
        <dbReference type="ChEBI" id="CHEBI:57464"/>
        <dbReference type="ChEBI" id="CHEBI:61314"/>
        <dbReference type="EC" id="3.6.1.66"/>
    </reaction>
</comment>
<dbReference type="InterPro" id="IPR020922">
    <property type="entry name" value="dITP/XTP_pyrophosphatase"/>
</dbReference>
<dbReference type="InterPro" id="IPR002637">
    <property type="entry name" value="RdgB/HAM1"/>
</dbReference>
<feature type="binding site" evidence="10">
    <location>
        <position position="72"/>
    </location>
    <ligand>
        <name>substrate</name>
    </ligand>
</feature>
<comment type="cofactor">
    <cofactor evidence="10">
        <name>Mg(2+)</name>
        <dbReference type="ChEBI" id="CHEBI:18420"/>
    </cofactor>
    <text evidence="10">Binds 1 Mg(2+) ion per subunit.</text>
</comment>
<organism evidence="13 14">
    <name type="scientific">Thomasclavelia ramosa</name>
    <dbReference type="NCBI Taxonomy" id="1547"/>
    <lineage>
        <taxon>Bacteria</taxon>
        <taxon>Bacillati</taxon>
        <taxon>Bacillota</taxon>
        <taxon>Erysipelotrichia</taxon>
        <taxon>Erysipelotrichales</taxon>
        <taxon>Coprobacillaceae</taxon>
        <taxon>Thomasclavelia</taxon>
    </lineage>
</organism>
<dbReference type="PANTHER" id="PTHR11067:SF9">
    <property type="entry name" value="INOSINE TRIPHOSPHATE PYROPHOSPHATASE"/>
    <property type="match status" value="1"/>
</dbReference>
<dbReference type="GO" id="GO:0009146">
    <property type="term" value="P:purine nucleoside triphosphate catabolic process"/>
    <property type="evidence" value="ECO:0007669"/>
    <property type="project" value="UniProtKB-UniRule"/>
</dbReference>
<feature type="binding site" evidence="10">
    <location>
        <begin position="151"/>
        <end position="154"/>
    </location>
    <ligand>
        <name>substrate</name>
    </ligand>
</feature>
<evidence type="ECO:0000256" key="6">
    <source>
        <dbReference type="ARBA" id="ARBA00022842"/>
    </source>
</evidence>
<protein>
    <recommendedName>
        <fullName evidence="10">dITP/XTP pyrophosphatase</fullName>
        <ecNumber evidence="10">3.6.1.66</ecNumber>
    </recommendedName>
    <alternativeName>
        <fullName evidence="10">Non-canonical purine NTP pyrophosphatase</fullName>
    </alternativeName>
    <alternativeName>
        <fullName evidence="10">Non-standard purine NTP pyrophosphatase</fullName>
    </alternativeName>
    <alternativeName>
        <fullName evidence="10">Nucleoside-triphosphate diphosphatase</fullName>
    </alternativeName>
    <alternativeName>
        <fullName evidence="10">Nucleoside-triphosphate pyrophosphatase</fullName>
        <shortName evidence="10">NTPase</shortName>
    </alternativeName>
</protein>
<dbReference type="CDD" id="cd00515">
    <property type="entry name" value="HAM1"/>
    <property type="match status" value="1"/>
</dbReference>
<keyword evidence="6 10" id="KW-0460">Magnesium</keyword>